<keyword evidence="3" id="KW-1185">Reference proteome</keyword>
<keyword evidence="1" id="KW-0472">Membrane</keyword>
<reference evidence="2 3" key="1">
    <citation type="journal article" date="2023" name="G3 (Bethesda)">
        <title>A chromosome-length genome assembly and annotation of blackberry (Rubus argutus, cv. 'Hillquist').</title>
        <authorList>
            <person name="Bruna T."/>
            <person name="Aryal R."/>
            <person name="Dudchenko O."/>
            <person name="Sargent D.J."/>
            <person name="Mead D."/>
            <person name="Buti M."/>
            <person name="Cavallini A."/>
            <person name="Hytonen T."/>
            <person name="Andres J."/>
            <person name="Pham M."/>
            <person name="Weisz D."/>
            <person name="Mascagni F."/>
            <person name="Usai G."/>
            <person name="Natali L."/>
            <person name="Bassil N."/>
            <person name="Fernandez G.E."/>
            <person name="Lomsadze A."/>
            <person name="Armour M."/>
            <person name="Olukolu B."/>
            <person name="Poorten T."/>
            <person name="Britton C."/>
            <person name="Davik J."/>
            <person name="Ashrafi H."/>
            <person name="Aiden E.L."/>
            <person name="Borodovsky M."/>
            <person name="Worthington M."/>
        </authorList>
    </citation>
    <scope>NUCLEOTIDE SEQUENCE [LARGE SCALE GENOMIC DNA]</scope>
    <source>
        <strain evidence="2">PI 553951</strain>
    </source>
</reference>
<protein>
    <submittedName>
        <fullName evidence="2">Uncharacterized protein</fullName>
    </submittedName>
</protein>
<comment type="caution">
    <text evidence="2">The sequence shown here is derived from an EMBL/GenBank/DDBJ whole genome shotgun (WGS) entry which is preliminary data.</text>
</comment>
<accession>A0AAW1YPE3</accession>
<organism evidence="2 3">
    <name type="scientific">Rubus argutus</name>
    <name type="common">Southern blackberry</name>
    <dbReference type="NCBI Taxonomy" id="59490"/>
    <lineage>
        <taxon>Eukaryota</taxon>
        <taxon>Viridiplantae</taxon>
        <taxon>Streptophyta</taxon>
        <taxon>Embryophyta</taxon>
        <taxon>Tracheophyta</taxon>
        <taxon>Spermatophyta</taxon>
        <taxon>Magnoliopsida</taxon>
        <taxon>eudicotyledons</taxon>
        <taxon>Gunneridae</taxon>
        <taxon>Pentapetalae</taxon>
        <taxon>rosids</taxon>
        <taxon>fabids</taxon>
        <taxon>Rosales</taxon>
        <taxon>Rosaceae</taxon>
        <taxon>Rosoideae</taxon>
        <taxon>Rosoideae incertae sedis</taxon>
        <taxon>Rubus</taxon>
    </lineage>
</organism>
<sequence length="108" mass="12334">MDQQTAMDIESSKTPDIDEECRTIFTKAIRPVTLKVNVMLGVRDNLLPNLDIRVWKLRSLCRQSFYQVLLVQFVVILFSSPMLLAYSSSMSPSSSTFVMEVEANVSRR</sequence>
<dbReference type="EMBL" id="JBEDUW010000001">
    <property type="protein sequence ID" value="KAK9950597.1"/>
    <property type="molecule type" value="Genomic_DNA"/>
</dbReference>
<gene>
    <name evidence="2" type="ORF">M0R45_006081</name>
</gene>
<name>A0AAW1YPE3_RUBAR</name>
<proteinExistence type="predicted"/>
<dbReference type="AlphaFoldDB" id="A0AAW1YPE3"/>
<keyword evidence="1" id="KW-0812">Transmembrane</keyword>
<evidence type="ECO:0000313" key="3">
    <source>
        <dbReference type="Proteomes" id="UP001457282"/>
    </source>
</evidence>
<keyword evidence="1" id="KW-1133">Transmembrane helix</keyword>
<evidence type="ECO:0000256" key="1">
    <source>
        <dbReference type="SAM" id="Phobius"/>
    </source>
</evidence>
<evidence type="ECO:0000313" key="2">
    <source>
        <dbReference type="EMBL" id="KAK9950597.1"/>
    </source>
</evidence>
<dbReference type="Proteomes" id="UP001457282">
    <property type="component" value="Unassembled WGS sequence"/>
</dbReference>
<feature type="transmembrane region" description="Helical" evidence="1">
    <location>
        <begin position="65"/>
        <end position="86"/>
    </location>
</feature>